<dbReference type="EMBL" id="VSTH01000214">
    <property type="protein sequence ID" value="TYO61086.1"/>
    <property type="molecule type" value="Genomic_DNA"/>
</dbReference>
<protein>
    <submittedName>
        <fullName evidence="1">Uncharacterized protein</fullName>
    </submittedName>
</protein>
<organism evidence="1 2">
    <name type="scientific">Bradyrhizobium hipponense</name>
    <dbReference type="NCBI Taxonomy" id="2605638"/>
    <lineage>
        <taxon>Bacteria</taxon>
        <taxon>Pseudomonadati</taxon>
        <taxon>Pseudomonadota</taxon>
        <taxon>Alphaproteobacteria</taxon>
        <taxon>Hyphomicrobiales</taxon>
        <taxon>Nitrobacteraceae</taxon>
        <taxon>Bradyrhizobium</taxon>
    </lineage>
</organism>
<gene>
    <name evidence="1" type="ORF">FXV83_40095</name>
</gene>
<accession>A0A5S4Y9K5</accession>
<dbReference type="Proteomes" id="UP000324797">
    <property type="component" value="Unassembled WGS sequence"/>
</dbReference>
<dbReference type="AlphaFoldDB" id="A0A5S4Y9K5"/>
<comment type="caution">
    <text evidence="1">The sequence shown here is derived from an EMBL/GenBank/DDBJ whole genome shotgun (WGS) entry which is preliminary data.</text>
</comment>
<sequence length="69" mass="7308">MAKLTKVSPISKPPLSPTVSAVISDFVSKLAEENIVDGDTHDRLKKALLDNQSVDAASLSVALFGVDEK</sequence>
<name>A0A5S4Y9K5_9BRAD</name>
<proteinExistence type="predicted"/>
<keyword evidence="2" id="KW-1185">Reference proteome</keyword>
<evidence type="ECO:0000313" key="1">
    <source>
        <dbReference type="EMBL" id="TYO61086.1"/>
    </source>
</evidence>
<reference evidence="1 2" key="1">
    <citation type="submission" date="2019-08" db="EMBL/GenBank/DDBJ databases">
        <title>Bradyrhizobium hipponensis sp. nov., a rhizobium isolated from a Lupinus angustifolius root nodule in Tunisia.</title>
        <authorList>
            <person name="Off K."/>
            <person name="Rejili M."/>
            <person name="Mars M."/>
            <person name="Brachmann A."/>
            <person name="Marin M."/>
        </authorList>
    </citation>
    <scope>NUCLEOTIDE SEQUENCE [LARGE SCALE GENOMIC DNA]</scope>
    <source>
        <strain evidence="2">aSej3</strain>
    </source>
</reference>
<dbReference type="RefSeq" id="WP_148745549.1">
    <property type="nucleotide sequence ID" value="NZ_VSTH01000214.1"/>
</dbReference>
<evidence type="ECO:0000313" key="2">
    <source>
        <dbReference type="Proteomes" id="UP000324797"/>
    </source>
</evidence>